<accession>B5GW16</accession>
<evidence type="ECO:0000313" key="1">
    <source>
        <dbReference type="EMBL" id="EFG03583.2"/>
    </source>
</evidence>
<dbReference type="EMBL" id="CM000914">
    <property type="protein sequence ID" value="EFG03583.2"/>
    <property type="molecule type" value="Genomic_DNA"/>
</dbReference>
<gene>
    <name evidence="1" type="ORF">SCLAV_p0092</name>
</gene>
<dbReference type="AlphaFoldDB" id="B5GW16"/>
<dbReference type="Proteomes" id="UP000002357">
    <property type="component" value="Plasmid pSCL4"/>
</dbReference>
<organism evidence="1 2">
    <name type="scientific">Streptomyces clavuligerus</name>
    <dbReference type="NCBI Taxonomy" id="1901"/>
    <lineage>
        <taxon>Bacteria</taxon>
        <taxon>Bacillati</taxon>
        <taxon>Actinomycetota</taxon>
        <taxon>Actinomycetes</taxon>
        <taxon>Kitasatosporales</taxon>
        <taxon>Streptomycetaceae</taxon>
        <taxon>Streptomyces</taxon>
    </lineage>
</organism>
<protein>
    <submittedName>
        <fullName evidence="1">Uncharacterized protein</fullName>
    </submittedName>
</protein>
<evidence type="ECO:0000313" key="2">
    <source>
        <dbReference type="Proteomes" id="UP000002357"/>
    </source>
</evidence>
<keyword evidence="2" id="KW-1185">Reference proteome</keyword>
<geneLocation type="plasmid" evidence="1 2">
    <name>pSCL4</name>
</geneLocation>
<proteinExistence type="predicted"/>
<keyword evidence="1" id="KW-0614">Plasmid</keyword>
<name>B5GW16_STRCL</name>
<dbReference type="eggNOG" id="ENOG5033RRV">
    <property type="taxonomic scope" value="Bacteria"/>
</dbReference>
<reference evidence="1 2" key="1">
    <citation type="journal article" date="2010" name="Genome Biol. Evol.">
        <title>The sequence of a 1.8-mb bacterial linear plasmid reveals a rich evolutionary reservoir of secondary metabolic pathways.</title>
        <authorList>
            <person name="Medema M.H."/>
            <person name="Trefzer A."/>
            <person name="Kovalchuk A."/>
            <person name="van den Berg M."/>
            <person name="Mueller U."/>
            <person name="Heijne W."/>
            <person name="Wu L."/>
            <person name="Alam M.T."/>
            <person name="Ronning C.M."/>
            <person name="Nierman W.C."/>
            <person name="Bovenberg R.A.L."/>
            <person name="Breitling R."/>
            <person name="Takano E."/>
        </authorList>
    </citation>
    <scope>NUCLEOTIDE SEQUENCE [LARGE SCALE GENOMIC DNA]</scope>
    <source>
        <strain evidence="2">ATCC 27064 / DSM 738 / JCM 4710 / NBRC 13307 / NCIMB 12785 / NRRL 3585 / VKM Ac-602</strain>
        <plasmid evidence="1">pSCL4</plasmid>
    </source>
</reference>
<sequence>MTAGAPVPPVPVPPVPVAPVPVSPVPVAPAGLSRRARRFVEAEGIRVHRQDIRRHRDAWTGQHIPASEFDRAIAFQDRWGGLALPPAPFYEGGPRILGARRPGRAPAGGWSFRAGDCRVSMAYGFMIGPDGAFGIDAHHWTPLHASTDGWVESLALAAHARRWARTVTRITGRAVDSLHLGGFEPVPEIQGVTDTWWRGRDSLIALYRGEAVGLDAPQCLEAHIYGGLDAWGLHGE</sequence>
<dbReference type="OrthoDB" id="3361584at2"/>